<dbReference type="SUPFAM" id="SSF56796">
    <property type="entry name" value="Dehydroquinate synthase-like"/>
    <property type="match status" value="1"/>
</dbReference>
<dbReference type="PANTHER" id="PTHR43616">
    <property type="entry name" value="GLYCEROL DEHYDROGENASE"/>
    <property type="match status" value="1"/>
</dbReference>
<dbReference type="OrthoDB" id="9763580at2"/>
<keyword evidence="4" id="KW-0521">NADP</keyword>
<evidence type="ECO:0000256" key="8">
    <source>
        <dbReference type="ARBA" id="ARBA00023209"/>
    </source>
</evidence>
<keyword evidence="7" id="KW-0443">Lipid metabolism</keyword>
<dbReference type="STRING" id="1120975.SAMN02746064_00747"/>
<evidence type="ECO:0000256" key="6">
    <source>
        <dbReference type="ARBA" id="ARBA00023027"/>
    </source>
</evidence>
<keyword evidence="3" id="KW-0479">Metal-binding</keyword>
<evidence type="ECO:0000256" key="5">
    <source>
        <dbReference type="ARBA" id="ARBA00023002"/>
    </source>
</evidence>
<evidence type="ECO:0000256" key="1">
    <source>
        <dbReference type="ARBA" id="ARBA00022490"/>
    </source>
</evidence>
<keyword evidence="2" id="KW-0444">Lipid biosynthesis</keyword>
<gene>
    <name evidence="10" type="ORF">SAMN02746064_00747</name>
</gene>
<sequence length="395" mass="43347">MKSYKTLLNTEIPCECGRTHYVPIKDVDFLFKAGDISKIASKYIEGKEVLVVVDCHTDEQINNEVIAELKSAGYNLTVSRFTDKKLVPDEKAVGAILMDSDRNTDGIISVGSGTISDLARFAASRMKVPVVTVATAPSMDGYAAAGSSLVVKGAKKTIKAFPVNAIYGDIDVIANAPYEMIQAGFGDIAGKKTALADWALSRVVTGEYWCDKTVELVESSTDICLENAVKISKRDKESIVYLIEALVLSGIAMSLADDTRPASGGEHLISHYMVMKDIEKGKIIPSHGVTVAFGTLILSYLYEYLLKCEEFLSQEKSDEIADAVKKYAPSPEDVKEWLGIVGLPLEPEGYEVDKDYLEEMILKAGFIRDRFTVFTYLDQLGVLDKAAKYTLSKFY</sequence>
<dbReference type="Gene3D" id="3.40.50.1970">
    <property type="match status" value="1"/>
</dbReference>
<accession>A0A1M4UFF5</accession>
<dbReference type="GO" id="GO:0046872">
    <property type="term" value="F:metal ion binding"/>
    <property type="evidence" value="ECO:0007669"/>
    <property type="project" value="UniProtKB-KW"/>
</dbReference>
<keyword evidence="5" id="KW-0560">Oxidoreductase</keyword>
<dbReference type="Gene3D" id="1.20.1090.10">
    <property type="entry name" value="Dehydroquinate synthase-like - alpha domain"/>
    <property type="match status" value="1"/>
</dbReference>
<evidence type="ECO:0000313" key="11">
    <source>
        <dbReference type="Proteomes" id="UP000184251"/>
    </source>
</evidence>
<dbReference type="AlphaFoldDB" id="A0A1M4UFF5"/>
<dbReference type="InterPro" id="IPR032837">
    <property type="entry name" value="G1PDH"/>
</dbReference>
<dbReference type="EMBL" id="FQTU01000003">
    <property type="protein sequence ID" value="SHE55338.1"/>
    <property type="molecule type" value="Genomic_DNA"/>
</dbReference>
<dbReference type="CDD" id="cd08175">
    <property type="entry name" value="G1PDH"/>
    <property type="match status" value="1"/>
</dbReference>
<keyword evidence="9" id="KW-1208">Phospholipid metabolism</keyword>
<dbReference type="GO" id="GO:0008654">
    <property type="term" value="P:phospholipid biosynthetic process"/>
    <property type="evidence" value="ECO:0007669"/>
    <property type="project" value="UniProtKB-KW"/>
</dbReference>
<evidence type="ECO:0000256" key="9">
    <source>
        <dbReference type="ARBA" id="ARBA00023264"/>
    </source>
</evidence>
<dbReference type="Proteomes" id="UP000184251">
    <property type="component" value="Unassembled WGS sequence"/>
</dbReference>
<evidence type="ECO:0000256" key="2">
    <source>
        <dbReference type="ARBA" id="ARBA00022516"/>
    </source>
</evidence>
<evidence type="ECO:0000313" key="10">
    <source>
        <dbReference type="EMBL" id="SHE55338.1"/>
    </source>
</evidence>
<name>A0A1M4UFF5_9FIRM</name>
<evidence type="ECO:0000256" key="3">
    <source>
        <dbReference type="ARBA" id="ARBA00022723"/>
    </source>
</evidence>
<evidence type="ECO:0000256" key="4">
    <source>
        <dbReference type="ARBA" id="ARBA00022857"/>
    </source>
</evidence>
<dbReference type="GO" id="GO:0016614">
    <property type="term" value="F:oxidoreductase activity, acting on CH-OH group of donors"/>
    <property type="evidence" value="ECO:0007669"/>
    <property type="project" value="InterPro"/>
</dbReference>
<keyword evidence="6" id="KW-0520">NAD</keyword>
<dbReference type="RefSeq" id="WP_073269739.1">
    <property type="nucleotide sequence ID" value="NZ_FQTU01000003.1"/>
</dbReference>
<dbReference type="PANTHER" id="PTHR43616:SF5">
    <property type="entry name" value="GLYCEROL DEHYDROGENASE 1"/>
    <property type="match status" value="1"/>
</dbReference>
<reference evidence="10 11" key="1">
    <citation type="submission" date="2016-11" db="EMBL/GenBank/DDBJ databases">
        <authorList>
            <person name="Jaros S."/>
            <person name="Januszkiewicz K."/>
            <person name="Wedrychowicz H."/>
        </authorList>
    </citation>
    <scope>NUCLEOTIDE SEQUENCE [LARGE SCALE GENOMIC DNA]</scope>
    <source>
        <strain evidence="10 11">DSM 14828</strain>
    </source>
</reference>
<evidence type="ECO:0000256" key="7">
    <source>
        <dbReference type="ARBA" id="ARBA00023098"/>
    </source>
</evidence>
<protein>
    <submittedName>
        <fullName evidence="10">Glycerol-1-phosphate dehydrogenase [NAD(P)+]</fullName>
    </submittedName>
</protein>
<keyword evidence="11" id="KW-1185">Reference proteome</keyword>
<proteinExistence type="predicted"/>
<dbReference type="InterPro" id="IPR016205">
    <property type="entry name" value="Glycerol_DH"/>
</dbReference>
<keyword evidence="8" id="KW-0594">Phospholipid biosynthesis</keyword>
<organism evidence="10 11">
    <name type="scientific">Alkalibacter saccharofermentans DSM 14828</name>
    <dbReference type="NCBI Taxonomy" id="1120975"/>
    <lineage>
        <taxon>Bacteria</taxon>
        <taxon>Bacillati</taxon>
        <taxon>Bacillota</taxon>
        <taxon>Clostridia</taxon>
        <taxon>Eubacteriales</taxon>
        <taxon>Eubacteriaceae</taxon>
        <taxon>Alkalibacter</taxon>
    </lineage>
</organism>
<keyword evidence="1" id="KW-0963">Cytoplasm</keyword>
<dbReference type="GO" id="GO:0005829">
    <property type="term" value="C:cytosol"/>
    <property type="evidence" value="ECO:0007669"/>
    <property type="project" value="TreeGrafter"/>
</dbReference>
<dbReference type="Pfam" id="PF13685">
    <property type="entry name" value="Fe-ADH_2"/>
    <property type="match status" value="1"/>
</dbReference>